<proteinExistence type="inferred from homology"/>
<evidence type="ECO:0000256" key="1">
    <source>
        <dbReference type="ARBA" id="ARBA00003134"/>
    </source>
</evidence>
<dbReference type="InterPro" id="IPR002583">
    <property type="entry name" value="Ribosomal_bS20"/>
</dbReference>
<evidence type="ECO:0000256" key="6">
    <source>
        <dbReference type="ARBA" id="ARBA00023274"/>
    </source>
</evidence>
<feature type="region of interest" description="Disordered" evidence="9">
    <location>
        <begin position="1"/>
        <end position="26"/>
    </location>
</feature>
<evidence type="ECO:0000256" key="4">
    <source>
        <dbReference type="ARBA" id="ARBA00022884"/>
    </source>
</evidence>
<dbReference type="GO" id="GO:0015935">
    <property type="term" value="C:small ribosomal subunit"/>
    <property type="evidence" value="ECO:0007669"/>
    <property type="project" value="TreeGrafter"/>
</dbReference>
<comment type="similarity">
    <text evidence="2 8">Belongs to the bacterial ribosomal protein bS20 family.</text>
</comment>
<dbReference type="InterPro" id="IPR036510">
    <property type="entry name" value="Ribosomal_bS20_sf"/>
</dbReference>
<dbReference type="Proteomes" id="UP000297693">
    <property type="component" value="Unassembled WGS sequence"/>
</dbReference>
<evidence type="ECO:0000313" key="10">
    <source>
        <dbReference type="EMBL" id="TGL59126.1"/>
    </source>
</evidence>
<keyword evidence="5 8" id="KW-0689">Ribosomal protein</keyword>
<reference evidence="10" key="1">
    <citation type="journal article" date="2019" name="PLoS Negl. Trop. Dis.">
        <title>Revisiting the worldwide diversity of Leptospira species in the environment.</title>
        <authorList>
            <person name="Vincent A.T."/>
            <person name="Schiettekatte O."/>
            <person name="Bourhy P."/>
            <person name="Veyrier F.J."/>
            <person name="Picardeau M."/>
        </authorList>
    </citation>
    <scope>NUCLEOTIDE SEQUENCE [LARGE SCALE GENOMIC DNA]</scope>
    <source>
        <strain evidence="10">201702476</strain>
    </source>
</reference>
<evidence type="ECO:0000256" key="9">
    <source>
        <dbReference type="SAM" id="MobiDB-lite"/>
    </source>
</evidence>
<dbReference type="PANTHER" id="PTHR33398">
    <property type="entry name" value="30S RIBOSOMAL PROTEIN S20"/>
    <property type="match status" value="1"/>
</dbReference>
<dbReference type="HAMAP" id="MF_00500">
    <property type="entry name" value="Ribosomal_bS20"/>
    <property type="match status" value="1"/>
</dbReference>
<feature type="compositionally biased region" description="Basic and acidic residues" evidence="9">
    <location>
        <begin position="7"/>
        <end position="26"/>
    </location>
</feature>
<dbReference type="OrthoDB" id="9808392at2"/>
<feature type="region of interest" description="Disordered" evidence="9">
    <location>
        <begin position="70"/>
        <end position="92"/>
    </location>
</feature>
<organism evidence="10 11">
    <name type="scientific">Leptospira ognonensis</name>
    <dbReference type="NCBI Taxonomy" id="2484945"/>
    <lineage>
        <taxon>Bacteria</taxon>
        <taxon>Pseudomonadati</taxon>
        <taxon>Spirochaetota</taxon>
        <taxon>Spirochaetia</taxon>
        <taxon>Leptospirales</taxon>
        <taxon>Leptospiraceae</taxon>
        <taxon>Leptospira</taxon>
    </lineage>
</organism>
<dbReference type="SUPFAM" id="SSF46992">
    <property type="entry name" value="Ribosomal protein S20"/>
    <property type="match status" value="1"/>
</dbReference>
<dbReference type="GO" id="GO:0003735">
    <property type="term" value="F:structural constituent of ribosome"/>
    <property type="evidence" value="ECO:0007669"/>
    <property type="project" value="InterPro"/>
</dbReference>
<dbReference type="GO" id="GO:0070181">
    <property type="term" value="F:small ribosomal subunit rRNA binding"/>
    <property type="evidence" value="ECO:0007669"/>
    <property type="project" value="TreeGrafter"/>
</dbReference>
<feature type="compositionally biased region" description="Basic residues" evidence="9">
    <location>
        <begin position="70"/>
        <end position="79"/>
    </location>
</feature>
<dbReference type="EMBL" id="RQGD01000025">
    <property type="protein sequence ID" value="TGL59126.1"/>
    <property type="molecule type" value="Genomic_DNA"/>
</dbReference>
<evidence type="ECO:0000256" key="8">
    <source>
        <dbReference type="HAMAP-Rule" id="MF_00500"/>
    </source>
</evidence>
<dbReference type="PANTHER" id="PTHR33398:SF1">
    <property type="entry name" value="SMALL RIBOSOMAL SUBUNIT PROTEIN BS20C"/>
    <property type="match status" value="1"/>
</dbReference>
<dbReference type="GO" id="GO:0006412">
    <property type="term" value="P:translation"/>
    <property type="evidence" value="ECO:0007669"/>
    <property type="project" value="UniProtKB-UniRule"/>
</dbReference>
<dbReference type="AlphaFoldDB" id="A0A4R9K1Y0"/>
<comment type="caution">
    <text evidence="10">The sequence shown here is derived from an EMBL/GenBank/DDBJ whole genome shotgun (WGS) entry which is preliminary data.</text>
</comment>
<dbReference type="NCBIfam" id="TIGR00029">
    <property type="entry name" value="S20"/>
    <property type="match status" value="1"/>
</dbReference>
<comment type="function">
    <text evidence="1 8">Binds directly to 16S ribosomal RNA.</text>
</comment>
<keyword evidence="4 8" id="KW-0694">RNA-binding</keyword>
<evidence type="ECO:0000256" key="5">
    <source>
        <dbReference type="ARBA" id="ARBA00022980"/>
    </source>
</evidence>
<dbReference type="Gene3D" id="1.20.58.110">
    <property type="entry name" value="Ribosomal protein S20"/>
    <property type="match status" value="1"/>
</dbReference>
<dbReference type="GO" id="GO:0005829">
    <property type="term" value="C:cytosol"/>
    <property type="evidence" value="ECO:0007669"/>
    <property type="project" value="TreeGrafter"/>
</dbReference>
<protein>
    <recommendedName>
        <fullName evidence="7 8">Small ribosomal subunit protein bS20</fullName>
    </recommendedName>
</protein>
<dbReference type="RefSeq" id="WP_135623650.1">
    <property type="nucleotide sequence ID" value="NZ_RQGD01000025.1"/>
</dbReference>
<evidence type="ECO:0000313" key="11">
    <source>
        <dbReference type="Proteomes" id="UP000297693"/>
    </source>
</evidence>
<keyword evidence="11" id="KW-1185">Reference proteome</keyword>
<dbReference type="Pfam" id="PF01649">
    <property type="entry name" value="Ribosomal_S20p"/>
    <property type="match status" value="1"/>
</dbReference>
<accession>A0A4R9K1Y0</accession>
<sequence>MANLRSSKKDIRRSERRKERNAQDKTEIRTYARNLLKAIKSGNKEEALGFFGKYASRLDRAAKTKLIHKKNADRKKSRMAARINTIGKTATA</sequence>
<evidence type="ECO:0000256" key="2">
    <source>
        <dbReference type="ARBA" id="ARBA00007634"/>
    </source>
</evidence>
<evidence type="ECO:0000256" key="3">
    <source>
        <dbReference type="ARBA" id="ARBA00022730"/>
    </source>
</evidence>
<name>A0A4R9K1Y0_9LEPT</name>
<gene>
    <name evidence="8" type="primary">rpsT</name>
    <name evidence="10" type="ORF">EHQ58_09420</name>
</gene>
<evidence type="ECO:0000256" key="7">
    <source>
        <dbReference type="ARBA" id="ARBA00035136"/>
    </source>
</evidence>
<keyword evidence="6 8" id="KW-0687">Ribonucleoprotein</keyword>
<keyword evidence="3 8" id="KW-0699">rRNA-binding</keyword>